<feature type="transmembrane region" description="Helical" evidence="1">
    <location>
        <begin position="242"/>
        <end position="264"/>
    </location>
</feature>
<feature type="transmembrane region" description="Helical" evidence="1">
    <location>
        <begin position="312"/>
        <end position="329"/>
    </location>
</feature>
<keyword evidence="1" id="KW-0812">Transmembrane</keyword>
<dbReference type="RefSeq" id="WP_145856010.1">
    <property type="nucleotide sequence ID" value="NZ_RPFW01000004.1"/>
</dbReference>
<dbReference type="Gene3D" id="1.20.1250.20">
    <property type="entry name" value="MFS general substrate transporter like domains"/>
    <property type="match status" value="2"/>
</dbReference>
<feature type="transmembrane region" description="Helical" evidence="1">
    <location>
        <begin position="335"/>
        <end position="357"/>
    </location>
</feature>
<dbReference type="GO" id="GO:0022857">
    <property type="term" value="F:transmembrane transporter activity"/>
    <property type="evidence" value="ECO:0007669"/>
    <property type="project" value="InterPro"/>
</dbReference>
<keyword evidence="1" id="KW-0472">Membrane</keyword>
<feature type="transmembrane region" description="Helical" evidence="1">
    <location>
        <begin position="369"/>
        <end position="392"/>
    </location>
</feature>
<dbReference type="Pfam" id="PF07690">
    <property type="entry name" value="MFS_1"/>
    <property type="match status" value="1"/>
</dbReference>
<name>A0A6P2BYP0_9ACTN</name>
<dbReference type="EMBL" id="RPFW01000004">
    <property type="protein sequence ID" value="TVZ03341.1"/>
    <property type="molecule type" value="Genomic_DNA"/>
</dbReference>
<protein>
    <submittedName>
        <fullName evidence="2">MFS transporter</fullName>
    </submittedName>
</protein>
<keyword evidence="1" id="KW-1133">Transmembrane helix</keyword>
<feature type="transmembrane region" description="Helical" evidence="1">
    <location>
        <begin position="280"/>
        <end position="300"/>
    </location>
</feature>
<dbReference type="AlphaFoldDB" id="A0A6P2BYP0"/>
<gene>
    <name evidence="2" type="ORF">EAS64_23330</name>
</gene>
<dbReference type="InterPro" id="IPR036259">
    <property type="entry name" value="MFS_trans_sf"/>
</dbReference>
<sequence length="428" mass="44267">MVVRVGHAMTSEDATVSLGARRGFLAPYQEIFAIPRAWRFSLAGIIGRMPMSMYGLGIVLLISAGTGRYGLAGTVSAAGALGGALCAPQLGRLTDRLGQHRVLIPVCVTFTLAVAGMVAAVALGAPDWTLFLCAIAGGATMPQTGPMARARWSMLLSGSPRLHTAFSLESVADEVCFVVGPAAVTILATQVHAWAGVASAALCALAGSLWFASQRSTEPPAVAVVRQTAAERAATGVRRARLAAPGLTVLVPAYLFLGTMFIAIDLSTVDFATRLGHKPLAGLLLGCYALGSGTGGLWYGSRNWHAPAWKRLAVTLTLTVSGVCTFWAMPNLLVLAPVIYLCGLTIAPTLIAGYSLLESTALPGRATEAMSWLSTGISVGVACGATAVGFILDAFGPRWGYAFAASMGIIATLIYLAGARPVFGAGRR</sequence>
<feature type="transmembrane region" description="Helical" evidence="1">
    <location>
        <begin position="69"/>
        <end position="90"/>
    </location>
</feature>
<dbReference type="SUPFAM" id="SSF103473">
    <property type="entry name" value="MFS general substrate transporter"/>
    <property type="match status" value="1"/>
</dbReference>
<evidence type="ECO:0000313" key="3">
    <source>
        <dbReference type="Proteomes" id="UP000460272"/>
    </source>
</evidence>
<feature type="transmembrane region" description="Helical" evidence="1">
    <location>
        <begin position="40"/>
        <end position="63"/>
    </location>
</feature>
<proteinExistence type="predicted"/>
<dbReference type="InterPro" id="IPR011701">
    <property type="entry name" value="MFS"/>
</dbReference>
<dbReference type="OrthoDB" id="9180256at2"/>
<dbReference type="PANTHER" id="PTHR23542:SF1">
    <property type="entry name" value="MAJOR FACILITATOR SUPERFAMILY (MFS) PROFILE DOMAIN-CONTAINING PROTEIN"/>
    <property type="match status" value="1"/>
</dbReference>
<reference evidence="2 3" key="1">
    <citation type="submission" date="2018-11" db="EMBL/GenBank/DDBJ databases">
        <title>Trebonia kvetii gen.nov., sp.nov., a novel acidophilic actinobacterium, and proposal of the new actinobacterial family Treboniaceae fam. nov.</title>
        <authorList>
            <person name="Rapoport D."/>
            <person name="Sagova-Mareckova M."/>
            <person name="Sedlacek I."/>
            <person name="Provaznik J."/>
            <person name="Kralova S."/>
            <person name="Pavlinic D."/>
            <person name="Benes V."/>
            <person name="Kopecky J."/>
        </authorList>
    </citation>
    <scope>NUCLEOTIDE SEQUENCE [LARGE SCALE GENOMIC DNA]</scope>
    <source>
        <strain evidence="2 3">15Tr583</strain>
    </source>
</reference>
<keyword evidence="3" id="KW-1185">Reference proteome</keyword>
<evidence type="ECO:0000313" key="2">
    <source>
        <dbReference type="EMBL" id="TVZ03341.1"/>
    </source>
</evidence>
<evidence type="ECO:0000256" key="1">
    <source>
        <dbReference type="SAM" id="Phobius"/>
    </source>
</evidence>
<dbReference type="PANTHER" id="PTHR23542">
    <property type="match status" value="1"/>
</dbReference>
<organism evidence="2 3">
    <name type="scientific">Trebonia kvetii</name>
    <dbReference type="NCBI Taxonomy" id="2480626"/>
    <lineage>
        <taxon>Bacteria</taxon>
        <taxon>Bacillati</taxon>
        <taxon>Actinomycetota</taxon>
        <taxon>Actinomycetes</taxon>
        <taxon>Streptosporangiales</taxon>
        <taxon>Treboniaceae</taxon>
        <taxon>Trebonia</taxon>
    </lineage>
</organism>
<dbReference type="Proteomes" id="UP000460272">
    <property type="component" value="Unassembled WGS sequence"/>
</dbReference>
<accession>A0A6P2BYP0</accession>
<feature type="transmembrane region" description="Helical" evidence="1">
    <location>
        <begin position="102"/>
        <end position="122"/>
    </location>
</feature>
<comment type="caution">
    <text evidence="2">The sequence shown here is derived from an EMBL/GenBank/DDBJ whole genome shotgun (WGS) entry which is preliminary data.</text>
</comment>
<feature type="transmembrane region" description="Helical" evidence="1">
    <location>
        <begin position="398"/>
        <end position="418"/>
    </location>
</feature>
<feature type="transmembrane region" description="Helical" evidence="1">
    <location>
        <begin position="193"/>
        <end position="212"/>
    </location>
</feature>